<evidence type="ECO:0000313" key="8">
    <source>
        <dbReference type="Proteomes" id="UP000472260"/>
    </source>
</evidence>
<evidence type="ECO:0000256" key="4">
    <source>
        <dbReference type="ARBA" id="ARBA00040512"/>
    </source>
</evidence>
<evidence type="ECO:0000313" key="7">
    <source>
        <dbReference type="Ensembl" id="ENSSANP00000017848.1"/>
    </source>
</evidence>
<comment type="similarity">
    <text evidence="1">Belongs to the LRRFIP family.</text>
</comment>
<dbReference type="Pfam" id="PF09738">
    <property type="entry name" value="LRRFIP"/>
    <property type="match status" value="2"/>
</dbReference>
<dbReference type="Gene3D" id="1.20.5.4090">
    <property type="match status" value="1"/>
</dbReference>
<dbReference type="GO" id="GO:0006355">
    <property type="term" value="P:regulation of DNA-templated transcription"/>
    <property type="evidence" value="ECO:0007669"/>
    <property type="project" value="InterPro"/>
</dbReference>
<name>A0A671LBZ5_9TELE</name>
<reference evidence="7" key="2">
    <citation type="submission" date="2025-09" db="UniProtKB">
        <authorList>
            <consortium name="Ensembl"/>
        </authorList>
    </citation>
    <scope>IDENTIFICATION</scope>
</reference>
<gene>
    <name evidence="7" type="primary">LOC107679173</name>
</gene>
<keyword evidence="8" id="KW-1185">Reference proteome</keyword>
<protein>
    <recommendedName>
        <fullName evidence="4">Leucine-rich repeat flightless-interacting protein 2</fullName>
    </recommendedName>
</protein>
<feature type="region of interest" description="Disordered" evidence="6">
    <location>
        <begin position="1"/>
        <end position="22"/>
    </location>
</feature>
<feature type="coiled-coil region" evidence="5">
    <location>
        <begin position="127"/>
        <end position="196"/>
    </location>
</feature>
<keyword evidence="3 5" id="KW-0175">Coiled coil</keyword>
<dbReference type="Ensembl" id="ENSSANT00000019060.1">
    <property type="protein sequence ID" value="ENSSANP00000017848.1"/>
    <property type="gene ID" value="ENSSANG00000009293.1"/>
</dbReference>
<evidence type="ECO:0000256" key="3">
    <source>
        <dbReference type="ARBA" id="ARBA00023054"/>
    </source>
</evidence>
<dbReference type="Proteomes" id="UP000472260">
    <property type="component" value="Unassembled WGS sequence"/>
</dbReference>
<evidence type="ECO:0000256" key="5">
    <source>
        <dbReference type="SAM" id="Coils"/>
    </source>
</evidence>
<dbReference type="FunFam" id="1.20.5.4090:FF:000001">
    <property type="entry name" value="leucine-rich repeat flightless-interacting protein 2 isoform X1"/>
    <property type="match status" value="1"/>
</dbReference>
<evidence type="ECO:0000256" key="6">
    <source>
        <dbReference type="SAM" id="MobiDB-lite"/>
    </source>
</evidence>
<dbReference type="PANTHER" id="PTHR19212:SF6">
    <property type="entry name" value="LEUCINE-RICH REPEAT FLIGHTLESS-INTERACTING PROTEIN 2"/>
    <property type="match status" value="1"/>
</dbReference>
<dbReference type="GO" id="GO:0016055">
    <property type="term" value="P:Wnt signaling pathway"/>
    <property type="evidence" value="ECO:0007669"/>
    <property type="project" value="UniProtKB-KW"/>
</dbReference>
<dbReference type="SUPFAM" id="SSF90257">
    <property type="entry name" value="Myosin rod fragments"/>
    <property type="match status" value="1"/>
</dbReference>
<accession>A0A671LBZ5</accession>
<evidence type="ECO:0000256" key="2">
    <source>
        <dbReference type="ARBA" id="ARBA00022687"/>
    </source>
</evidence>
<organism evidence="7 8">
    <name type="scientific">Sinocyclocheilus anshuiensis</name>
    <dbReference type="NCBI Taxonomy" id="1608454"/>
    <lineage>
        <taxon>Eukaryota</taxon>
        <taxon>Metazoa</taxon>
        <taxon>Chordata</taxon>
        <taxon>Craniata</taxon>
        <taxon>Vertebrata</taxon>
        <taxon>Euteleostomi</taxon>
        <taxon>Actinopterygii</taxon>
        <taxon>Neopterygii</taxon>
        <taxon>Teleostei</taxon>
        <taxon>Ostariophysi</taxon>
        <taxon>Cypriniformes</taxon>
        <taxon>Cyprinidae</taxon>
        <taxon>Cyprininae</taxon>
        <taxon>Sinocyclocheilus</taxon>
    </lineage>
</organism>
<feature type="compositionally biased region" description="Basic and acidic residues" evidence="6">
    <location>
        <begin position="47"/>
        <end position="66"/>
    </location>
</feature>
<dbReference type="AlphaFoldDB" id="A0A671LBZ5"/>
<feature type="coiled-coil region" evidence="5">
    <location>
        <begin position="321"/>
        <end position="471"/>
    </location>
</feature>
<reference evidence="7" key="1">
    <citation type="submission" date="2025-08" db="UniProtKB">
        <authorList>
            <consortium name="Ensembl"/>
        </authorList>
    </citation>
    <scope>IDENTIFICATION</scope>
</reference>
<proteinExistence type="inferred from homology"/>
<dbReference type="InterPro" id="IPR019139">
    <property type="entry name" value="LRRFIP1/2"/>
</dbReference>
<sequence>MHREVAADMGTPGSGRKRAPIKDRFSAEDEALSSIAREAEARLAAKRTARAEARDIRMRELERQQKEVSPIEQMAALASLGGSSSRRGSGDAGSIVMDAEASISELRDIYDLKDQIQDVEGRYMQGLKELKDSLSEVEEKYKKAMVSNAQLDNEKANLIYQVDTLKDVIEEMEEQMSELRRETEEKSKELERQKHTCSVLQHKLEEMKEGIRQRDELIEVEPRTEMVYRPQIHLKTLETFALERQKEYFDCIRNERDELRDELADLKGKSRMGEVCPSSAPAQDESLTSALYINNKQTVSMERFWLAVLESAGDGPLDVRLRKLADEKDELLSQIRKLKMQLEEERQKHSKIDSVYTEGERMENGTDLHFIEMQRDVNRQISEYKFKLSKAEQEMATMEQNVNRLEGQVSRYKSAADNAEKIEDELKAEKRKLQRELRTALDKIEEMEMTNNHLIKRLEKMKANRNALLSQQ</sequence>
<feature type="coiled-coil region" evidence="5">
    <location>
        <begin position="242"/>
        <end position="269"/>
    </location>
</feature>
<dbReference type="PANTHER" id="PTHR19212">
    <property type="entry name" value="LEUCINE RICH REPEAT IN FLII INTERACTING PROTEIN"/>
    <property type="match status" value="1"/>
</dbReference>
<keyword evidence="2" id="KW-0879">Wnt signaling pathway</keyword>
<evidence type="ECO:0000256" key="1">
    <source>
        <dbReference type="ARBA" id="ARBA00008275"/>
    </source>
</evidence>
<feature type="region of interest" description="Disordered" evidence="6">
    <location>
        <begin position="47"/>
        <end position="70"/>
    </location>
</feature>